<name>A0ABP6A6V3_9ACTN</name>
<dbReference type="RefSeq" id="WP_085565369.1">
    <property type="nucleotide sequence ID" value="NZ_BAAATL010000039.1"/>
</dbReference>
<gene>
    <name evidence="1" type="ORF">GCM10010422_68750</name>
</gene>
<keyword evidence="2" id="KW-1185">Reference proteome</keyword>
<protein>
    <submittedName>
        <fullName evidence="1">Uncharacterized protein</fullName>
    </submittedName>
</protein>
<reference evidence="2" key="1">
    <citation type="journal article" date="2019" name="Int. J. Syst. Evol. Microbiol.">
        <title>The Global Catalogue of Microorganisms (GCM) 10K type strain sequencing project: providing services to taxonomists for standard genome sequencing and annotation.</title>
        <authorList>
            <consortium name="The Broad Institute Genomics Platform"/>
            <consortium name="The Broad Institute Genome Sequencing Center for Infectious Disease"/>
            <person name="Wu L."/>
            <person name="Ma J."/>
        </authorList>
    </citation>
    <scope>NUCLEOTIDE SEQUENCE [LARGE SCALE GENOMIC DNA]</scope>
    <source>
        <strain evidence="2">JCM 6923</strain>
    </source>
</reference>
<comment type="caution">
    <text evidence="1">The sequence shown here is derived from an EMBL/GenBank/DDBJ whole genome shotgun (WGS) entry which is preliminary data.</text>
</comment>
<dbReference type="EMBL" id="BAAATL010000039">
    <property type="protein sequence ID" value="GAA2507759.1"/>
    <property type="molecule type" value="Genomic_DNA"/>
</dbReference>
<dbReference type="InterPro" id="IPR046030">
    <property type="entry name" value="DUF5988"/>
</dbReference>
<dbReference type="Pfam" id="PF19450">
    <property type="entry name" value="DUF5988"/>
    <property type="match status" value="1"/>
</dbReference>
<evidence type="ECO:0000313" key="2">
    <source>
        <dbReference type="Proteomes" id="UP001501721"/>
    </source>
</evidence>
<sequence>MPNTTRVLLSGGPDWISIPAVWEVRSLEMDPKVKILCGNAYEHFEFSGSYSMHNGHRLPVYHWCRRTYVAE</sequence>
<organism evidence="1 2">
    <name type="scientific">Streptomyces graminearus</name>
    <dbReference type="NCBI Taxonomy" id="284030"/>
    <lineage>
        <taxon>Bacteria</taxon>
        <taxon>Bacillati</taxon>
        <taxon>Actinomycetota</taxon>
        <taxon>Actinomycetes</taxon>
        <taxon>Kitasatosporales</taxon>
        <taxon>Streptomycetaceae</taxon>
        <taxon>Streptomyces</taxon>
    </lineage>
</organism>
<dbReference type="Proteomes" id="UP001501721">
    <property type="component" value="Unassembled WGS sequence"/>
</dbReference>
<proteinExistence type="predicted"/>
<evidence type="ECO:0000313" key="1">
    <source>
        <dbReference type="EMBL" id="GAA2507759.1"/>
    </source>
</evidence>
<accession>A0ABP6A6V3</accession>